<protein>
    <submittedName>
        <fullName evidence="2">Uncharacterized protein</fullName>
    </submittedName>
</protein>
<dbReference type="STRING" id="39966.A0A369J5B6"/>
<evidence type="ECO:0000313" key="3">
    <source>
        <dbReference type="Proteomes" id="UP000076154"/>
    </source>
</evidence>
<feature type="compositionally biased region" description="Low complexity" evidence="1">
    <location>
        <begin position="328"/>
        <end position="338"/>
    </location>
</feature>
<organism evidence="2 3">
    <name type="scientific">Hypsizygus marmoreus</name>
    <name type="common">White beech mushroom</name>
    <name type="synonym">Agaricus marmoreus</name>
    <dbReference type="NCBI Taxonomy" id="39966"/>
    <lineage>
        <taxon>Eukaryota</taxon>
        <taxon>Fungi</taxon>
        <taxon>Dikarya</taxon>
        <taxon>Basidiomycota</taxon>
        <taxon>Agaricomycotina</taxon>
        <taxon>Agaricomycetes</taxon>
        <taxon>Agaricomycetidae</taxon>
        <taxon>Agaricales</taxon>
        <taxon>Tricholomatineae</taxon>
        <taxon>Lyophyllaceae</taxon>
        <taxon>Hypsizygus</taxon>
    </lineage>
</organism>
<accession>A0A369J5B6</accession>
<gene>
    <name evidence="2" type="ORF">Hypma_016488</name>
</gene>
<feature type="compositionally biased region" description="Low complexity" evidence="1">
    <location>
        <begin position="49"/>
        <end position="59"/>
    </location>
</feature>
<dbReference type="EMBL" id="LUEZ02000096">
    <property type="protein sequence ID" value="RDB14883.1"/>
    <property type="molecule type" value="Genomic_DNA"/>
</dbReference>
<proteinExistence type="predicted"/>
<feature type="compositionally biased region" description="Gly residues" evidence="1">
    <location>
        <begin position="104"/>
        <end position="116"/>
    </location>
</feature>
<dbReference type="AlphaFoldDB" id="A0A369J5B6"/>
<dbReference type="OrthoDB" id="2989516at2759"/>
<evidence type="ECO:0000256" key="1">
    <source>
        <dbReference type="SAM" id="MobiDB-lite"/>
    </source>
</evidence>
<evidence type="ECO:0000313" key="2">
    <source>
        <dbReference type="EMBL" id="RDB14883.1"/>
    </source>
</evidence>
<feature type="region of interest" description="Disordered" evidence="1">
    <location>
        <begin position="296"/>
        <end position="446"/>
    </location>
</feature>
<name>A0A369J5B6_HYPMA</name>
<feature type="compositionally biased region" description="Basic and acidic residues" evidence="1">
    <location>
        <begin position="312"/>
        <end position="322"/>
    </location>
</feature>
<keyword evidence="3" id="KW-1185">Reference proteome</keyword>
<feature type="compositionally biased region" description="Polar residues" evidence="1">
    <location>
        <begin position="411"/>
        <end position="442"/>
    </location>
</feature>
<reference evidence="2" key="1">
    <citation type="submission" date="2018-04" db="EMBL/GenBank/DDBJ databases">
        <title>Whole genome sequencing of Hypsizygus marmoreus.</title>
        <authorList>
            <person name="Choi I.-G."/>
            <person name="Min B."/>
            <person name="Kim J.-G."/>
            <person name="Kim S."/>
            <person name="Oh Y.-L."/>
            <person name="Kong W.-S."/>
            <person name="Park H."/>
            <person name="Jeong J."/>
            <person name="Song E.-S."/>
        </authorList>
    </citation>
    <scope>NUCLEOTIDE SEQUENCE [LARGE SCALE GENOMIC DNA]</scope>
    <source>
        <strain evidence="2">51987-8</strain>
    </source>
</reference>
<dbReference type="Proteomes" id="UP000076154">
    <property type="component" value="Unassembled WGS sequence"/>
</dbReference>
<comment type="caution">
    <text evidence="2">The sequence shown here is derived from an EMBL/GenBank/DDBJ whole genome shotgun (WGS) entry which is preliminary data.</text>
</comment>
<feature type="region of interest" description="Disordered" evidence="1">
    <location>
        <begin position="21"/>
        <end position="132"/>
    </location>
</feature>
<sequence length="526" mass="57191">MQLHPSEDAAPSESGIYYLVPNKYGPGKSLVRRPRPPPTSPPLDDDFDAATTTRGARTVAEWETQRTTRGPGSPLKDHFDVDTYAGAPPPPPKQPQPQRVREQYGGGEASGSGHGHGSYAKGTQATKHDGSETYGEYGQYMHELERKFGRSPDLDLTLSPTRSKKEVERATTVQNQKPVDPRISRIGKPSRLGSVGRVGGGGGDVVLGEGTGPRAGQAYEIVQRRVVEDGPERTVTISTWRQQVAEEAATRPGVDVYYLDTRDYIEHDYEGRGGVGETSDVDSLALYRRRRAVSTLSGRDTGTIGSIADELENSRDSTEQRRTTQRKSSGQTSQSLSSETKHDRSGSSSRSWSHAPARQATPIPDQDARLHGTHSPLPKATNVSRSSPYGAPISPPRSSTPIRRGPESPDRTQTQTPARGSTPNRTTTPMHAPDTSSFHPTQSGSTISTIKSASTIAFENVLATCDPSLLHLSPVLAKLGIMNEGHLRAMARLSEETRDREVKEEALRQGVTVMEWAILLDRLQVL</sequence>
<feature type="region of interest" description="Disordered" evidence="1">
    <location>
        <begin position="162"/>
        <end position="199"/>
    </location>
</feature>
<dbReference type="InParanoid" id="A0A369J5B6"/>